<dbReference type="InterPro" id="IPR058912">
    <property type="entry name" value="HTH_animal"/>
</dbReference>
<dbReference type="EMBL" id="OW240913">
    <property type="protein sequence ID" value="CAH2247451.1"/>
    <property type="molecule type" value="Genomic_DNA"/>
</dbReference>
<dbReference type="Proteomes" id="UP001295444">
    <property type="component" value="Chromosome 02"/>
</dbReference>
<evidence type="ECO:0000313" key="2">
    <source>
        <dbReference type="EMBL" id="CAH2247451.1"/>
    </source>
</evidence>
<dbReference type="AlphaFoldDB" id="A0AAD1RC67"/>
<dbReference type="Pfam" id="PF26215">
    <property type="entry name" value="HTH_animal"/>
    <property type="match status" value="1"/>
</dbReference>
<dbReference type="CDD" id="cd10442">
    <property type="entry name" value="GIY-YIG_PLEs"/>
    <property type="match status" value="1"/>
</dbReference>
<organism evidence="2 3">
    <name type="scientific">Pelobates cultripes</name>
    <name type="common">Western spadefoot toad</name>
    <dbReference type="NCBI Taxonomy" id="61616"/>
    <lineage>
        <taxon>Eukaryota</taxon>
        <taxon>Metazoa</taxon>
        <taxon>Chordata</taxon>
        <taxon>Craniata</taxon>
        <taxon>Vertebrata</taxon>
        <taxon>Euteleostomi</taxon>
        <taxon>Amphibia</taxon>
        <taxon>Batrachia</taxon>
        <taxon>Anura</taxon>
        <taxon>Pelobatoidea</taxon>
        <taxon>Pelobatidae</taxon>
        <taxon>Pelobates</taxon>
    </lineage>
</organism>
<dbReference type="PANTHER" id="PTHR21301">
    <property type="entry name" value="REVERSE TRANSCRIPTASE"/>
    <property type="match status" value="1"/>
</dbReference>
<evidence type="ECO:0000313" key="3">
    <source>
        <dbReference type="Proteomes" id="UP001295444"/>
    </source>
</evidence>
<feature type="domain" description="GIY-YIG" evidence="1">
    <location>
        <begin position="236"/>
        <end position="339"/>
    </location>
</feature>
<evidence type="ECO:0000259" key="1">
    <source>
        <dbReference type="PROSITE" id="PS50164"/>
    </source>
</evidence>
<gene>
    <name evidence="2" type="ORF">PECUL_23A021597</name>
</gene>
<dbReference type="InterPro" id="IPR000305">
    <property type="entry name" value="GIY-YIG_endonuc"/>
</dbReference>
<keyword evidence="3" id="KW-1185">Reference proteome</keyword>
<name>A0AAD1RC67_PELCU</name>
<dbReference type="PANTHER" id="PTHR21301:SF14">
    <property type="match status" value="1"/>
</dbReference>
<dbReference type="PROSITE" id="PS50164">
    <property type="entry name" value="GIY_YIG"/>
    <property type="match status" value="1"/>
</dbReference>
<sequence length="348" mass="40194">MVQDLNLLPTPVRFTADISTEKVHYLDLEISLGATHFQYSLYTKPTDRNTLLHYQSAHPRALKNSLPKAQFLRVIRNNSEVGIRDVQIFEMKNKFLQRGYDECMLETALQEALNARATETKKKALNLVFPMVYNQSTPQVASVIRKNWRIVSSDDTLPKVFKEKPLICYKRNRNLKDMLVRTDPSQSYLNIAKEQIRGSVRCLGCVTCSHMTPARTFFHPHNNRKYTIRYTITCKTTHVIYKLSCPCGLCYIGKTETAICERIRGHRSSIRLAYRDGSTDKPVAKHFFELKHPLATLKFVAIDHIPNPRRGWDRGRMLLNREAYWIHELDTVSPKGLNEALSLHSFLA</sequence>
<protein>
    <recommendedName>
        <fullName evidence="1">GIY-YIG domain-containing protein</fullName>
    </recommendedName>
</protein>
<reference evidence="2" key="1">
    <citation type="submission" date="2022-03" db="EMBL/GenBank/DDBJ databases">
        <authorList>
            <person name="Alioto T."/>
            <person name="Alioto T."/>
            <person name="Gomez Garrido J."/>
        </authorList>
    </citation>
    <scope>NUCLEOTIDE SEQUENCE</scope>
</reference>
<accession>A0AAD1RC67</accession>
<proteinExistence type="predicted"/>